<protein>
    <recommendedName>
        <fullName evidence="3">cyclic pyranopterin monophosphate synthase</fullName>
        <ecNumber evidence="3">4.6.1.17</ecNumber>
    </recommendedName>
</protein>
<dbReference type="NCBIfam" id="NF006870">
    <property type="entry name" value="PRK09364.1"/>
    <property type="match status" value="1"/>
</dbReference>
<dbReference type="NCBIfam" id="TIGR00581">
    <property type="entry name" value="moaC"/>
    <property type="match status" value="1"/>
</dbReference>
<comment type="catalytic activity">
    <reaction evidence="1">
        <text>(8S)-3',8-cyclo-7,8-dihydroguanosine 5'-triphosphate = cyclic pyranopterin phosphate + diphosphate</text>
        <dbReference type="Rhea" id="RHEA:49580"/>
        <dbReference type="ChEBI" id="CHEBI:33019"/>
        <dbReference type="ChEBI" id="CHEBI:59648"/>
        <dbReference type="ChEBI" id="CHEBI:131766"/>
        <dbReference type="EC" id="4.6.1.17"/>
    </reaction>
</comment>
<accession>A0A3B0T1F2</accession>
<dbReference type="SUPFAM" id="SSF55040">
    <property type="entry name" value="Molybdenum cofactor biosynthesis protein C, MoaC"/>
    <property type="match status" value="1"/>
</dbReference>
<dbReference type="EC" id="4.6.1.17" evidence="3"/>
<dbReference type="GO" id="GO:0061799">
    <property type="term" value="F:cyclic pyranopterin monophosphate synthase activity"/>
    <property type="evidence" value="ECO:0007669"/>
    <property type="project" value="UniProtKB-EC"/>
</dbReference>
<gene>
    <name evidence="7" type="ORF">MNBD_BACTEROID05-114</name>
</gene>
<dbReference type="Pfam" id="PF01967">
    <property type="entry name" value="MoaC"/>
    <property type="match status" value="1"/>
</dbReference>
<proteinExistence type="predicted"/>
<dbReference type="PANTHER" id="PTHR22960:SF0">
    <property type="entry name" value="MOLYBDENUM COFACTOR BIOSYNTHESIS PROTEIN 1"/>
    <property type="match status" value="1"/>
</dbReference>
<dbReference type="GO" id="GO:0006777">
    <property type="term" value="P:Mo-molybdopterin cofactor biosynthetic process"/>
    <property type="evidence" value="ECO:0007669"/>
    <property type="project" value="UniProtKB-KW"/>
</dbReference>
<dbReference type="InterPro" id="IPR023045">
    <property type="entry name" value="MoaC"/>
</dbReference>
<dbReference type="GO" id="GO:0061798">
    <property type="term" value="F:GTP 3',8'-cyclase activity"/>
    <property type="evidence" value="ECO:0007669"/>
    <property type="project" value="TreeGrafter"/>
</dbReference>
<dbReference type="Gene3D" id="3.30.70.640">
    <property type="entry name" value="Molybdopterin cofactor biosynthesis C (MoaC) domain"/>
    <property type="match status" value="1"/>
</dbReference>
<sequence>MTNNEFTHKNGMVDISDKDVTKRTAVAFGKITLSDSAFEKLVSEKSPKGNVLETAKIAGIMGAKQTPSIIPMCHPLLLNKVKVDFVLSKEDSSVKVTAQVVCKGKTGVEMEALTAVSTACLTIYDMMKWADKGMIISDVKLLEKTGGKSGDYKF</sequence>
<dbReference type="InterPro" id="IPR002820">
    <property type="entry name" value="Mopterin_CF_biosynth-C_dom"/>
</dbReference>
<evidence type="ECO:0000256" key="3">
    <source>
        <dbReference type="ARBA" id="ARBA00012575"/>
    </source>
</evidence>
<reference evidence="7" key="1">
    <citation type="submission" date="2018-06" db="EMBL/GenBank/DDBJ databases">
        <authorList>
            <person name="Zhirakovskaya E."/>
        </authorList>
    </citation>
    <scope>NUCLEOTIDE SEQUENCE</scope>
</reference>
<dbReference type="AlphaFoldDB" id="A0A3B0T1F2"/>
<dbReference type="CDD" id="cd01420">
    <property type="entry name" value="MoaC_PE"/>
    <property type="match status" value="1"/>
</dbReference>
<evidence type="ECO:0000256" key="4">
    <source>
        <dbReference type="ARBA" id="ARBA00023150"/>
    </source>
</evidence>
<comment type="pathway">
    <text evidence="2">Cofactor biosynthesis; molybdopterin biosynthesis.</text>
</comment>
<dbReference type="InterPro" id="IPR047594">
    <property type="entry name" value="MoaC_bact/euk"/>
</dbReference>
<dbReference type="EMBL" id="UOEN01000043">
    <property type="protein sequence ID" value="VAW11748.1"/>
    <property type="molecule type" value="Genomic_DNA"/>
</dbReference>
<evidence type="ECO:0000256" key="2">
    <source>
        <dbReference type="ARBA" id="ARBA00005046"/>
    </source>
</evidence>
<evidence type="ECO:0000259" key="6">
    <source>
        <dbReference type="Pfam" id="PF01967"/>
    </source>
</evidence>
<dbReference type="InterPro" id="IPR036522">
    <property type="entry name" value="MoaC_sf"/>
</dbReference>
<name>A0A3B0T1F2_9ZZZZ</name>
<evidence type="ECO:0000256" key="1">
    <source>
        <dbReference type="ARBA" id="ARBA00001637"/>
    </source>
</evidence>
<dbReference type="InterPro" id="IPR050105">
    <property type="entry name" value="MoCo_biosynth_MoaA/MoaC"/>
</dbReference>
<evidence type="ECO:0000313" key="7">
    <source>
        <dbReference type="EMBL" id="VAW11748.1"/>
    </source>
</evidence>
<evidence type="ECO:0000256" key="5">
    <source>
        <dbReference type="ARBA" id="ARBA00023239"/>
    </source>
</evidence>
<organism evidence="7">
    <name type="scientific">hydrothermal vent metagenome</name>
    <dbReference type="NCBI Taxonomy" id="652676"/>
    <lineage>
        <taxon>unclassified sequences</taxon>
        <taxon>metagenomes</taxon>
        <taxon>ecological metagenomes</taxon>
    </lineage>
</organism>
<dbReference type="UniPathway" id="UPA00344"/>
<keyword evidence="5" id="KW-0456">Lyase</keyword>
<keyword evidence="4" id="KW-0501">Molybdenum cofactor biosynthesis</keyword>
<dbReference type="PANTHER" id="PTHR22960">
    <property type="entry name" value="MOLYBDOPTERIN COFACTOR SYNTHESIS PROTEIN A"/>
    <property type="match status" value="1"/>
</dbReference>
<feature type="domain" description="Molybdopterin cofactor biosynthesis C (MoaC)" evidence="6">
    <location>
        <begin position="12"/>
        <end position="147"/>
    </location>
</feature>